<dbReference type="PANTHER" id="PTHR23076">
    <property type="entry name" value="METALLOPROTEASE M41 FTSH"/>
    <property type="match status" value="1"/>
</dbReference>
<reference evidence="22" key="1">
    <citation type="journal article" date="2023" name="Mol. Plant Microbe Interact.">
        <title>Elucidating the Obligate Nature and Biological Capacity of an Invasive Fungal Corn Pathogen.</title>
        <authorList>
            <person name="MacCready J.S."/>
            <person name="Roggenkamp E.M."/>
            <person name="Gdanetz K."/>
            <person name="Chilvers M.I."/>
        </authorList>
    </citation>
    <scope>NUCLEOTIDE SEQUENCE</scope>
    <source>
        <strain evidence="22">PM02</strain>
    </source>
</reference>
<dbReference type="PANTHER" id="PTHR23076:SF97">
    <property type="entry name" value="ATP-DEPENDENT ZINC METALLOPROTEASE YME1L1"/>
    <property type="match status" value="1"/>
</dbReference>
<sequence>MPAIVIERYKSGRFATDPVATAAYQSALNMLTGNTAASQVVGQAVAAHTKGGNVAVGKMDTAAGASQGHVHVIVDESTANLIFRWFKFICWFSLFVWLSLALASALVDGLTLLKGPGNRMEKTEVKAESQKARFSDVHGCDEAKEELQDLVDFLRNPEKFNTLGGKLPKGVLLEGPPGTGKTLLARAVAGEAGVPFFYMSGSEFDEIFVGVGAKRVRDLFASAKAKAPSIVFIDELDAIGSRRNSRDASYVKQTLNQLLTELDGFEQNSGVVIIGATNFPEALDKALTRPGRFDRHVSVELPDVRGRLAILQHHAKKVKMASDVKLNGIAGMTPGLSGAELESIVNQAAIHASKAKAKYTTQADLEWAKDKVMMGTERKSMVITAKEKEMTAYHEAGHALVAFYAADVGSSLYKVTVLPRGQSLGHTANLPEEHKHSFRVRDFRGRIEVAMGGKVAEELAYGVENVTSGCSADLADATKTAYAMVASLGMSDALGHMQYAGNYKHLSSETKKRIEQEVRRIVDDCYNRARDLLKEKRKELDLLAKALCEYETLDRNEVEKVIRGEKLPGLDADVSTIVRRNCDYPSPGEPTRVSDELSRSDSRDYPELARHPDHRSLRGGSRARPPRAYLNNQDRTDETNPGSLRPGTDEDESVTKMPRFVDEEMGYAYYEEGYDPGGPRPHSFTAGGSTAGGAHVSYPGERRPSLQFAADGRIDFKKLTDEEKREVLRLPWTRWMGSSAKNHFVAFVGEFIGTTLFLFFAFAGTEVANMGSSVKPSHSSSSDSVKPSHSSSSDSNTTTGATTGFNVAVLLYISLAFGMSLMVNVWIFFRISGGLFNPAVTVAMLLVRGISPTRAACLFVAQMLGSLLASVTVRFLLPENFNVRTTLGGGASLGQGVLLEAILTAELVFTIFMLAKEKHRATFMAPVGIGLALFVAELVGVEFTGGSLNPARSFGPCAVTATFDSEHWIYWAGPMLGSLIAVAFYKFIKILEYEMANPGADGDPANDPTKNPEKRLEIRKSKDY</sequence>
<evidence type="ECO:0000256" key="7">
    <source>
        <dbReference type="ARBA" id="ARBA00022670"/>
    </source>
</evidence>
<keyword evidence="17 20" id="KW-0472">Membrane</keyword>
<dbReference type="GO" id="GO:0015267">
    <property type="term" value="F:channel activity"/>
    <property type="evidence" value="ECO:0007669"/>
    <property type="project" value="InterPro"/>
</dbReference>
<keyword evidence="7" id="KW-0645">Protease</keyword>
<dbReference type="HAMAP" id="MF_01458">
    <property type="entry name" value="FtsH"/>
    <property type="match status" value="1"/>
</dbReference>
<keyword evidence="13" id="KW-0862">Zinc</keyword>
<evidence type="ECO:0000259" key="21">
    <source>
        <dbReference type="SMART" id="SM00382"/>
    </source>
</evidence>
<evidence type="ECO:0000256" key="14">
    <source>
        <dbReference type="ARBA" id="ARBA00022840"/>
    </source>
</evidence>
<evidence type="ECO:0000256" key="17">
    <source>
        <dbReference type="ARBA" id="ARBA00023136"/>
    </source>
</evidence>
<feature type="transmembrane region" description="Helical" evidence="20">
    <location>
        <begin position="855"/>
        <end position="877"/>
    </location>
</feature>
<keyword evidence="12" id="KW-0378">Hydrolase</keyword>
<gene>
    <name evidence="22" type="ORF">P8C59_006372</name>
</gene>
<dbReference type="AlphaFoldDB" id="A0AAD9I6A8"/>
<feature type="compositionally biased region" description="Basic and acidic residues" evidence="19">
    <location>
        <begin position="1010"/>
        <end position="1024"/>
    </location>
</feature>
<keyword evidence="15 20" id="KW-1133">Transmembrane helix</keyword>
<dbReference type="PRINTS" id="PR00783">
    <property type="entry name" value="MINTRINSICP"/>
</dbReference>
<dbReference type="FunFam" id="3.40.50.300:FF:000175">
    <property type="entry name" value="ATP-dependent zinc metalloprotease FTSH 4"/>
    <property type="match status" value="1"/>
</dbReference>
<feature type="compositionally biased region" description="Basic and acidic residues" evidence="19">
    <location>
        <begin position="592"/>
        <end position="616"/>
    </location>
</feature>
<comment type="cofactor">
    <cofactor evidence="1">
        <name>Zn(2+)</name>
        <dbReference type="ChEBI" id="CHEBI:29105"/>
    </cofactor>
</comment>
<feature type="transmembrane region" description="Helical" evidence="20">
    <location>
        <begin position="968"/>
        <end position="988"/>
    </location>
</feature>
<dbReference type="InterPro" id="IPR003959">
    <property type="entry name" value="ATPase_AAA_core"/>
</dbReference>
<protein>
    <recommendedName>
        <fullName evidence="21">AAA+ ATPase domain-containing protein</fullName>
    </recommendedName>
</protein>
<dbReference type="InterPro" id="IPR003593">
    <property type="entry name" value="AAA+_ATPase"/>
</dbReference>
<comment type="similarity">
    <text evidence="3">Belongs to the MIP/aquaporin (TC 1.A.8) family.</text>
</comment>
<name>A0AAD9I6A8_9PEZI</name>
<dbReference type="InterPro" id="IPR005936">
    <property type="entry name" value="FtsH"/>
</dbReference>
<evidence type="ECO:0000256" key="10">
    <source>
        <dbReference type="ARBA" id="ARBA00022737"/>
    </source>
</evidence>
<evidence type="ECO:0000256" key="12">
    <source>
        <dbReference type="ARBA" id="ARBA00022801"/>
    </source>
</evidence>
<dbReference type="Pfam" id="PF17862">
    <property type="entry name" value="AAA_lid_3"/>
    <property type="match status" value="1"/>
</dbReference>
<evidence type="ECO:0000256" key="19">
    <source>
        <dbReference type="SAM" id="MobiDB-lite"/>
    </source>
</evidence>
<dbReference type="SUPFAM" id="SSF52540">
    <property type="entry name" value="P-loop containing nucleoside triphosphate hydrolases"/>
    <property type="match status" value="1"/>
</dbReference>
<keyword evidence="6" id="KW-0813">Transport</keyword>
<evidence type="ECO:0000256" key="15">
    <source>
        <dbReference type="ARBA" id="ARBA00022989"/>
    </source>
</evidence>
<dbReference type="FunFam" id="1.20.1080.10:FF:000014">
    <property type="entry name" value="Aquaporin 1"/>
    <property type="match status" value="1"/>
</dbReference>
<dbReference type="GO" id="GO:0005743">
    <property type="term" value="C:mitochondrial inner membrane"/>
    <property type="evidence" value="ECO:0007669"/>
    <property type="project" value="TreeGrafter"/>
</dbReference>
<evidence type="ECO:0000256" key="11">
    <source>
        <dbReference type="ARBA" id="ARBA00022741"/>
    </source>
</evidence>
<keyword evidence="8 20" id="KW-0812">Transmembrane</keyword>
<feature type="domain" description="AAA+ ATPase" evidence="21">
    <location>
        <begin position="167"/>
        <end position="303"/>
    </location>
</feature>
<dbReference type="Gene3D" id="1.10.8.60">
    <property type="match status" value="1"/>
</dbReference>
<accession>A0AAD9I6A8</accession>
<evidence type="ECO:0000256" key="4">
    <source>
        <dbReference type="ARBA" id="ARBA00010044"/>
    </source>
</evidence>
<evidence type="ECO:0000256" key="20">
    <source>
        <dbReference type="SAM" id="Phobius"/>
    </source>
</evidence>
<feature type="transmembrane region" description="Helical" evidence="20">
    <location>
        <begin position="809"/>
        <end position="829"/>
    </location>
</feature>
<evidence type="ECO:0000256" key="18">
    <source>
        <dbReference type="ARBA" id="ARBA00034651"/>
    </source>
</evidence>
<feature type="transmembrane region" description="Helical" evidence="20">
    <location>
        <begin position="897"/>
        <end position="915"/>
    </location>
</feature>
<feature type="transmembrane region" description="Helical" evidence="20">
    <location>
        <begin position="927"/>
        <end position="948"/>
    </location>
</feature>
<comment type="subcellular location">
    <subcellularLocation>
        <location evidence="2">Membrane</location>
        <topology evidence="2">Multi-pass membrane protein</topology>
    </subcellularLocation>
</comment>
<evidence type="ECO:0000256" key="8">
    <source>
        <dbReference type="ARBA" id="ARBA00022692"/>
    </source>
</evidence>
<dbReference type="NCBIfam" id="TIGR01241">
    <property type="entry name" value="FtsH_fam"/>
    <property type="match status" value="1"/>
</dbReference>
<dbReference type="GO" id="GO:0016887">
    <property type="term" value="F:ATP hydrolysis activity"/>
    <property type="evidence" value="ECO:0007669"/>
    <property type="project" value="InterPro"/>
</dbReference>
<evidence type="ECO:0000256" key="2">
    <source>
        <dbReference type="ARBA" id="ARBA00004141"/>
    </source>
</evidence>
<feature type="region of interest" description="Disordered" evidence="19">
    <location>
        <begin position="773"/>
        <end position="797"/>
    </location>
</feature>
<dbReference type="FunFam" id="1.20.58.760:FF:000001">
    <property type="entry name" value="ATP-dependent zinc metalloprotease FtsH"/>
    <property type="match status" value="1"/>
</dbReference>
<dbReference type="Pfam" id="PF01434">
    <property type="entry name" value="Peptidase_M41"/>
    <property type="match status" value="1"/>
</dbReference>
<dbReference type="GO" id="GO:0004222">
    <property type="term" value="F:metalloendopeptidase activity"/>
    <property type="evidence" value="ECO:0007669"/>
    <property type="project" value="InterPro"/>
</dbReference>
<evidence type="ECO:0000256" key="9">
    <source>
        <dbReference type="ARBA" id="ARBA00022723"/>
    </source>
</evidence>
<dbReference type="SUPFAM" id="SSF140990">
    <property type="entry name" value="FtsH protease domain-like"/>
    <property type="match status" value="1"/>
</dbReference>
<keyword evidence="11" id="KW-0547">Nucleotide-binding</keyword>
<evidence type="ECO:0000313" key="23">
    <source>
        <dbReference type="Proteomes" id="UP001217918"/>
    </source>
</evidence>
<feature type="transmembrane region" description="Helical" evidence="20">
    <location>
        <begin position="85"/>
        <end position="113"/>
    </location>
</feature>
<keyword evidence="16" id="KW-0482">Metalloprotease</keyword>
<evidence type="ECO:0000256" key="5">
    <source>
        <dbReference type="ARBA" id="ARBA00010550"/>
    </source>
</evidence>
<feature type="transmembrane region" description="Helical" evidence="20">
    <location>
        <begin position="744"/>
        <end position="763"/>
    </location>
</feature>
<evidence type="ECO:0000256" key="13">
    <source>
        <dbReference type="ARBA" id="ARBA00022833"/>
    </source>
</evidence>
<proteinExistence type="inferred from homology"/>
<dbReference type="InterPro" id="IPR003960">
    <property type="entry name" value="ATPase_AAA_CS"/>
</dbReference>
<dbReference type="InterPro" id="IPR000642">
    <property type="entry name" value="Peptidase_M41"/>
</dbReference>
<dbReference type="GO" id="GO:0006515">
    <property type="term" value="P:protein quality control for misfolded or incompletely synthesized proteins"/>
    <property type="evidence" value="ECO:0007669"/>
    <property type="project" value="TreeGrafter"/>
</dbReference>
<dbReference type="Pfam" id="PF00004">
    <property type="entry name" value="AAA"/>
    <property type="match status" value="1"/>
</dbReference>
<dbReference type="GO" id="GO:0005524">
    <property type="term" value="F:ATP binding"/>
    <property type="evidence" value="ECO:0007669"/>
    <property type="project" value="UniProtKB-KW"/>
</dbReference>
<dbReference type="GO" id="GO:0046872">
    <property type="term" value="F:metal ion binding"/>
    <property type="evidence" value="ECO:0007669"/>
    <property type="project" value="UniProtKB-KW"/>
</dbReference>
<feature type="compositionally biased region" description="Low complexity" evidence="19">
    <location>
        <begin position="773"/>
        <end position="795"/>
    </location>
</feature>
<evidence type="ECO:0000256" key="6">
    <source>
        <dbReference type="ARBA" id="ARBA00022448"/>
    </source>
</evidence>
<dbReference type="Proteomes" id="UP001217918">
    <property type="component" value="Unassembled WGS sequence"/>
</dbReference>
<keyword evidence="14" id="KW-0067">ATP-binding</keyword>
<feature type="region of interest" description="Disordered" evidence="19">
    <location>
        <begin position="1000"/>
        <end position="1024"/>
    </location>
</feature>
<keyword evidence="23" id="KW-1185">Reference proteome</keyword>
<evidence type="ECO:0000313" key="22">
    <source>
        <dbReference type="EMBL" id="KAK2071991.1"/>
    </source>
</evidence>
<dbReference type="SUPFAM" id="SSF81338">
    <property type="entry name" value="Aquaporin-like"/>
    <property type="match status" value="1"/>
</dbReference>
<dbReference type="GO" id="GO:0007005">
    <property type="term" value="P:mitochondrion organization"/>
    <property type="evidence" value="ECO:0007669"/>
    <property type="project" value="TreeGrafter"/>
</dbReference>
<dbReference type="Gene3D" id="3.40.50.300">
    <property type="entry name" value="P-loop containing nucleotide triphosphate hydrolases"/>
    <property type="match status" value="1"/>
</dbReference>
<evidence type="ECO:0000256" key="3">
    <source>
        <dbReference type="ARBA" id="ARBA00006175"/>
    </source>
</evidence>
<dbReference type="Gene3D" id="1.20.1080.10">
    <property type="entry name" value="Glycerol uptake facilitator protein"/>
    <property type="match status" value="1"/>
</dbReference>
<evidence type="ECO:0000256" key="1">
    <source>
        <dbReference type="ARBA" id="ARBA00001947"/>
    </source>
</evidence>
<dbReference type="CDD" id="cd19501">
    <property type="entry name" value="RecA-like_FtsH"/>
    <property type="match status" value="1"/>
</dbReference>
<keyword evidence="10" id="KW-0677">Repeat</keyword>
<comment type="similarity">
    <text evidence="4">In the C-terminal section; belongs to the peptidase M41 family.</text>
</comment>
<dbReference type="EMBL" id="JAQQPM010000005">
    <property type="protein sequence ID" value="KAK2071991.1"/>
    <property type="molecule type" value="Genomic_DNA"/>
</dbReference>
<dbReference type="Gene3D" id="1.20.58.760">
    <property type="entry name" value="Peptidase M41"/>
    <property type="match status" value="1"/>
</dbReference>
<dbReference type="Pfam" id="PF00230">
    <property type="entry name" value="MIP"/>
    <property type="match status" value="1"/>
</dbReference>
<dbReference type="GO" id="GO:0004176">
    <property type="term" value="F:ATP-dependent peptidase activity"/>
    <property type="evidence" value="ECO:0007669"/>
    <property type="project" value="InterPro"/>
</dbReference>
<feature type="region of interest" description="Disordered" evidence="19">
    <location>
        <begin position="578"/>
        <end position="658"/>
    </location>
</feature>
<keyword evidence="9" id="KW-0479">Metal-binding</keyword>
<dbReference type="InterPro" id="IPR027417">
    <property type="entry name" value="P-loop_NTPase"/>
</dbReference>
<dbReference type="FunFam" id="1.10.8.60:FF:000001">
    <property type="entry name" value="ATP-dependent zinc metalloprotease FtsH"/>
    <property type="match status" value="1"/>
</dbReference>
<dbReference type="SMART" id="SM00382">
    <property type="entry name" value="AAA"/>
    <property type="match status" value="1"/>
</dbReference>
<comment type="similarity">
    <text evidence="5">In the N-terminal section; belongs to the AAA ATPase family.</text>
</comment>
<organism evidence="22 23">
    <name type="scientific">Phyllachora maydis</name>
    <dbReference type="NCBI Taxonomy" id="1825666"/>
    <lineage>
        <taxon>Eukaryota</taxon>
        <taxon>Fungi</taxon>
        <taxon>Dikarya</taxon>
        <taxon>Ascomycota</taxon>
        <taxon>Pezizomycotina</taxon>
        <taxon>Sordariomycetes</taxon>
        <taxon>Sordariomycetidae</taxon>
        <taxon>Phyllachorales</taxon>
        <taxon>Phyllachoraceae</taxon>
        <taxon>Phyllachora</taxon>
    </lineage>
</organism>
<dbReference type="InterPro" id="IPR037219">
    <property type="entry name" value="Peptidase_M41-like"/>
</dbReference>
<dbReference type="InterPro" id="IPR000425">
    <property type="entry name" value="MIP"/>
</dbReference>
<comment type="caution">
    <text evidence="22">The sequence shown here is derived from an EMBL/GenBank/DDBJ whole genome shotgun (WGS) entry which is preliminary data.</text>
</comment>
<comment type="catalytic activity">
    <reaction evidence="18">
        <text>H2O(in) = H2O(out)</text>
        <dbReference type="Rhea" id="RHEA:29667"/>
        <dbReference type="ChEBI" id="CHEBI:15377"/>
    </reaction>
</comment>
<dbReference type="InterPro" id="IPR023271">
    <property type="entry name" value="Aquaporin-like"/>
</dbReference>
<dbReference type="InterPro" id="IPR041569">
    <property type="entry name" value="AAA_lid_3"/>
</dbReference>
<dbReference type="PROSITE" id="PS00674">
    <property type="entry name" value="AAA"/>
    <property type="match status" value="1"/>
</dbReference>
<evidence type="ECO:0000256" key="16">
    <source>
        <dbReference type="ARBA" id="ARBA00023049"/>
    </source>
</evidence>